<proteinExistence type="predicted"/>
<dbReference type="EMBL" id="SJSM01000040">
    <property type="protein sequence ID" value="TCC82689.1"/>
    <property type="molecule type" value="Genomic_DNA"/>
</dbReference>
<evidence type="ECO:0000256" key="1">
    <source>
        <dbReference type="ARBA" id="ARBA00004442"/>
    </source>
</evidence>
<keyword evidence="5" id="KW-1185">Reference proteome</keyword>
<dbReference type="Proteomes" id="UP000291117">
    <property type="component" value="Unassembled WGS sequence"/>
</dbReference>
<gene>
    <name evidence="4" type="ORF">EZ444_26455</name>
</gene>
<keyword evidence="2" id="KW-0472">Membrane</keyword>
<keyword evidence="3" id="KW-0998">Cell outer membrane</keyword>
<protein>
    <submittedName>
        <fullName evidence="4">TonB-dependent receptor</fullName>
    </submittedName>
</protein>
<evidence type="ECO:0000313" key="4">
    <source>
        <dbReference type="EMBL" id="TCC82689.1"/>
    </source>
</evidence>
<dbReference type="PANTHER" id="PTHR40980:SF4">
    <property type="entry name" value="TONB-DEPENDENT RECEPTOR-LIKE BETA-BARREL DOMAIN-CONTAINING PROTEIN"/>
    <property type="match status" value="1"/>
</dbReference>
<dbReference type="OrthoDB" id="9768470at2"/>
<name>A0A4R0M9A8_9SPHI</name>
<dbReference type="Gene3D" id="2.40.170.20">
    <property type="entry name" value="TonB-dependent receptor, beta-barrel domain"/>
    <property type="match status" value="1"/>
</dbReference>
<evidence type="ECO:0000313" key="5">
    <source>
        <dbReference type="Proteomes" id="UP000291117"/>
    </source>
</evidence>
<reference evidence="4 5" key="1">
    <citation type="submission" date="2019-02" db="EMBL/GenBank/DDBJ databases">
        <title>Pedobacter sp. RP-3-8 sp. nov., isolated from Arctic soil.</title>
        <authorList>
            <person name="Dahal R.H."/>
        </authorList>
    </citation>
    <scope>NUCLEOTIDE SEQUENCE [LARGE SCALE GENOMIC DNA]</scope>
    <source>
        <strain evidence="4 5">RP-3-8</strain>
    </source>
</reference>
<evidence type="ECO:0000256" key="2">
    <source>
        <dbReference type="ARBA" id="ARBA00023136"/>
    </source>
</evidence>
<keyword evidence="4" id="KW-0675">Receptor</keyword>
<sequence>MSPDLRELSYFGEYDFELGGQYIGELVRSTPVRHIDFRYEYYPGPGEILSFSIFQKEFKRPMEIYKLGDNRVYRLKNNACANNLGFEVEMRKSMGFTKVPVLKNITLYGNFTALRSKVKTGFSSIGGSEDGKYLIVIDSVGKEEKRPQTGVSNYMVNAGAYYETKRFSLSLAYNYVTNRMYRPVELYAESLYERPLEALDGQIAFRFFRQKAELRLSVSNLLNSYSIVYQNTYTAEELARENPSTKSLLYKKGQDLIDYEARPGRTYSTTLSFSF</sequence>
<accession>A0A4R0M9A8</accession>
<dbReference type="GO" id="GO:0009279">
    <property type="term" value="C:cell outer membrane"/>
    <property type="evidence" value="ECO:0007669"/>
    <property type="project" value="UniProtKB-SubCell"/>
</dbReference>
<dbReference type="PANTHER" id="PTHR40980">
    <property type="entry name" value="PLUG DOMAIN-CONTAINING PROTEIN"/>
    <property type="match status" value="1"/>
</dbReference>
<dbReference type="InterPro" id="IPR036942">
    <property type="entry name" value="Beta-barrel_TonB_sf"/>
</dbReference>
<dbReference type="RefSeq" id="WP_131612913.1">
    <property type="nucleotide sequence ID" value="NZ_SJSM01000040.1"/>
</dbReference>
<organism evidence="4 5">
    <name type="scientific">Pedobacter hiemivivus</name>
    <dbReference type="NCBI Taxonomy" id="2530454"/>
    <lineage>
        <taxon>Bacteria</taxon>
        <taxon>Pseudomonadati</taxon>
        <taxon>Bacteroidota</taxon>
        <taxon>Sphingobacteriia</taxon>
        <taxon>Sphingobacteriales</taxon>
        <taxon>Sphingobacteriaceae</taxon>
        <taxon>Pedobacter</taxon>
    </lineage>
</organism>
<dbReference type="AlphaFoldDB" id="A0A4R0M9A8"/>
<comment type="caution">
    <text evidence="4">The sequence shown here is derived from an EMBL/GenBank/DDBJ whole genome shotgun (WGS) entry which is preliminary data.</text>
</comment>
<comment type="subcellular location">
    <subcellularLocation>
        <location evidence="1">Cell outer membrane</location>
    </subcellularLocation>
</comment>
<dbReference type="SUPFAM" id="SSF56935">
    <property type="entry name" value="Porins"/>
    <property type="match status" value="1"/>
</dbReference>
<evidence type="ECO:0000256" key="3">
    <source>
        <dbReference type="ARBA" id="ARBA00023237"/>
    </source>
</evidence>